<reference evidence="2 3" key="1">
    <citation type="submission" date="2016-12" db="EMBL/GenBank/DDBJ databases">
        <title>Draft genome sequences of strains Salinicola socius SMB35, Salinicola sp. MH3R3-1 and Chromohalobacter sp. SMB17 from the Verkhnekamsk potash mining region of Russia.</title>
        <authorList>
            <person name="Mavrodi D.V."/>
            <person name="Olsson B.E."/>
            <person name="Korsakova E.S."/>
            <person name="Pyankova A."/>
            <person name="Mavrodi O.V."/>
            <person name="Plotnikova E.G."/>
        </authorList>
    </citation>
    <scope>NUCLEOTIDE SEQUENCE [LARGE SCALE GENOMIC DNA]</scope>
    <source>
        <strain evidence="2 3">SMB17</strain>
    </source>
</reference>
<sequence>MDALGPRIKQLRIDAGLSKAALARRVGVSDVTISYWESGTIKQIGHERLIALADALHCPLERLLEDGTTVATPTASQRITENVPGNAHLLALHTVPPVPWEAHTLAAPLPASGTAIDALVRGCYLVTPGSGETFAYLEAGDIAAILPTSHFRQEGLYLLEWRHALTIQYLSHPEPETLRITDPAHHTTVDSNQPFPFRIAGRLQARWQQRDVSD</sequence>
<feature type="domain" description="HTH cro/C1-type" evidence="1">
    <location>
        <begin position="8"/>
        <end position="63"/>
    </location>
</feature>
<dbReference type="Proteomes" id="UP000186806">
    <property type="component" value="Unassembled WGS sequence"/>
</dbReference>
<dbReference type="SUPFAM" id="SSF47413">
    <property type="entry name" value="lambda repressor-like DNA-binding domains"/>
    <property type="match status" value="1"/>
</dbReference>
<dbReference type="InterPro" id="IPR001387">
    <property type="entry name" value="Cro/C1-type_HTH"/>
</dbReference>
<protein>
    <recommendedName>
        <fullName evidence="1">HTH cro/C1-type domain-containing protein</fullName>
    </recommendedName>
</protein>
<keyword evidence="3" id="KW-1185">Reference proteome</keyword>
<dbReference type="RefSeq" id="WP_075369617.1">
    <property type="nucleotide sequence ID" value="NZ_MSDQ01000029.1"/>
</dbReference>
<evidence type="ECO:0000313" key="2">
    <source>
        <dbReference type="EMBL" id="OLO10949.1"/>
    </source>
</evidence>
<name>A0A1Q8TB77_9GAMM</name>
<evidence type="ECO:0000313" key="3">
    <source>
        <dbReference type="Proteomes" id="UP000186806"/>
    </source>
</evidence>
<dbReference type="InterPro" id="IPR010982">
    <property type="entry name" value="Lambda_DNA-bd_dom_sf"/>
</dbReference>
<proteinExistence type="predicted"/>
<dbReference type="CDD" id="cd00093">
    <property type="entry name" value="HTH_XRE"/>
    <property type="match status" value="1"/>
</dbReference>
<dbReference type="EMBL" id="MSDQ01000029">
    <property type="protein sequence ID" value="OLO10949.1"/>
    <property type="molecule type" value="Genomic_DNA"/>
</dbReference>
<dbReference type="SMART" id="SM00530">
    <property type="entry name" value="HTH_XRE"/>
    <property type="match status" value="1"/>
</dbReference>
<dbReference type="GO" id="GO:0003677">
    <property type="term" value="F:DNA binding"/>
    <property type="evidence" value="ECO:0007669"/>
    <property type="project" value="InterPro"/>
</dbReference>
<dbReference type="PROSITE" id="PS50943">
    <property type="entry name" value="HTH_CROC1"/>
    <property type="match status" value="1"/>
</dbReference>
<comment type="caution">
    <text evidence="2">The sequence shown here is derived from an EMBL/GenBank/DDBJ whole genome shotgun (WGS) entry which is preliminary data.</text>
</comment>
<evidence type="ECO:0000259" key="1">
    <source>
        <dbReference type="PROSITE" id="PS50943"/>
    </source>
</evidence>
<dbReference type="AlphaFoldDB" id="A0A1Q8TB77"/>
<gene>
    <name evidence="2" type="ORF">BTW10_12010</name>
</gene>
<dbReference type="Pfam" id="PF01381">
    <property type="entry name" value="HTH_3"/>
    <property type="match status" value="1"/>
</dbReference>
<dbReference type="STRING" id="223900.GCA_000821045_02724"/>
<dbReference type="Gene3D" id="1.10.260.40">
    <property type="entry name" value="lambda repressor-like DNA-binding domains"/>
    <property type="match status" value="1"/>
</dbReference>
<accession>A0A1Q8TB77</accession>
<organism evidence="2 3">
    <name type="scientific">Chromohalobacter japonicus</name>
    <dbReference type="NCBI Taxonomy" id="223900"/>
    <lineage>
        <taxon>Bacteria</taxon>
        <taxon>Pseudomonadati</taxon>
        <taxon>Pseudomonadota</taxon>
        <taxon>Gammaproteobacteria</taxon>
        <taxon>Oceanospirillales</taxon>
        <taxon>Halomonadaceae</taxon>
        <taxon>Chromohalobacter</taxon>
    </lineage>
</organism>